<dbReference type="RefSeq" id="XP_028869410.1">
    <property type="nucleotide sequence ID" value="XM_029013577.1"/>
</dbReference>
<dbReference type="GeneID" id="39876937"/>
<reference evidence="2 3" key="1">
    <citation type="journal article" date="2017" name="BMC Genomics">
        <title>Whole-genome assembly of Babesia ovata and comparative genomics between closely related pathogens.</title>
        <authorList>
            <person name="Yamagishi J."/>
            <person name="Asada M."/>
            <person name="Hakimi H."/>
            <person name="Tanaka T.Q."/>
            <person name="Sugimoto C."/>
            <person name="Kawazu S."/>
        </authorList>
    </citation>
    <scope>NUCLEOTIDE SEQUENCE [LARGE SCALE GENOMIC DNA]</scope>
    <source>
        <strain evidence="2 3">Miyake</strain>
    </source>
</reference>
<feature type="compositionally biased region" description="Basic and acidic residues" evidence="1">
    <location>
        <begin position="55"/>
        <end position="71"/>
    </location>
</feature>
<dbReference type="EMBL" id="BDSA01000019">
    <property type="protein sequence ID" value="GBE63167.1"/>
    <property type="molecule type" value="Genomic_DNA"/>
</dbReference>
<feature type="compositionally biased region" description="Basic and acidic residues" evidence="1">
    <location>
        <begin position="36"/>
        <end position="47"/>
    </location>
</feature>
<sequence length="96" mass="10234">MVRRAAGGRAGDERGMAEAVGGGGEWSRVVEAVDGASERVVERHDGGRVGGRAGGRIDERSGGDRSGERSGRVIRRWRSGKLEKAEDVMQEEAGDR</sequence>
<dbReference type="Proteomes" id="UP000236319">
    <property type="component" value="Unassembled WGS sequence"/>
</dbReference>
<evidence type="ECO:0000313" key="2">
    <source>
        <dbReference type="EMBL" id="GBE63167.1"/>
    </source>
</evidence>
<dbReference type="AlphaFoldDB" id="A0A2H6KJK2"/>
<evidence type="ECO:0000313" key="3">
    <source>
        <dbReference type="Proteomes" id="UP000236319"/>
    </source>
</evidence>
<name>A0A2H6KJK2_9APIC</name>
<protein>
    <submittedName>
        <fullName evidence="2">Uncharacterized protein</fullName>
    </submittedName>
</protein>
<evidence type="ECO:0000256" key="1">
    <source>
        <dbReference type="SAM" id="MobiDB-lite"/>
    </source>
</evidence>
<gene>
    <name evidence="2" type="ORF">BOVATA_046600</name>
</gene>
<keyword evidence="3" id="KW-1185">Reference proteome</keyword>
<dbReference type="VEuPathDB" id="PiroplasmaDB:BOVATA_046600"/>
<organism evidence="2 3">
    <name type="scientific">Babesia ovata</name>
    <dbReference type="NCBI Taxonomy" id="189622"/>
    <lineage>
        <taxon>Eukaryota</taxon>
        <taxon>Sar</taxon>
        <taxon>Alveolata</taxon>
        <taxon>Apicomplexa</taxon>
        <taxon>Aconoidasida</taxon>
        <taxon>Piroplasmida</taxon>
        <taxon>Babesiidae</taxon>
        <taxon>Babesia</taxon>
    </lineage>
</organism>
<proteinExistence type="predicted"/>
<feature type="region of interest" description="Disordered" evidence="1">
    <location>
        <begin position="1"/>
        <end position="76"/>
    </location>
</feature>
<accession>A0A2H6KJK2</accession>
<comment type="caution">
    <text evidence="2">The sequence shown here is derived from an EMBL/GenBank/DDBJ whole genome shotgun (WGS) entry which is preliminary data.</text>
</comment>